<dbReference type="RefSeq" id="WP_108738869.1">
    <property type="nucleotide sequence ID" value="NZ_CP020919.1"/>
</dbReference>
<sequence>MKKITFLIVAALLVSCGVRQTTNMISSGDFDGAIDKAINNLRTNKTSKGKQDYIYLLEEAFAKAKERDLRDIDFMVREANPNNLERIYVTYVQLKERQEKIRPILPLPLIREKRDAIFPFDDYFAKIISSRDALSKHLYANSKALLLTNDKMAFRRAYDDFAYLEQINPNYKDTRKLMEEAQFKGTDFVRVYAQNQTNSVIPVQLERDLLDFSTYGLDDKWTVYHNTQQKNVYYDYGLAINFRNILISPEQVSEKEFTRERQIKDGYQNLLDSRGNVVKDSLGKAIQVDRIVTLRAIVREVVQFKSTQLNAQVDYIDLRSNQLIQSFPLSSRSVFENVYAGYKGDKDAIEQSYYIYFMRGAMPFPSNEQMVYDTGENLKLKLKNILNQNQFRQ</sequence>
<gene>
    <name evidence="1" type="ORF">FK004_15260</name>
</gene>
<dbReference type="OrthoDB" id="1489643at2"/>
<dbReference type="AlphaFoldDB" id="A0A2S1LUM3"/>
<dbReference type="KEGG" id="fki:FK004_15260"/>
<accession>A0A2S1LUM3</accession>
<proteinExistence type="predicted"/>
<dbReference type="PROSITE" id="PS51257">
    <property type="entry name" value="PROKAR_LIPOPROTEIN"/>
    <property type="match status" value="1"/>
</dbReference>
<protein>
    <recommendedName>
        <fullName evidence="3">Lipoprotein</fullName>
    </recommendedName>
</protein>
<keyword evidence="2" id="KW-1185">Reference proteome</keyword>
<dbReference type="EMBL" id="CP020919">
    <property type="protein sequence ID" value="AWG27361.1"/>
    <property type="molecule type" value="Genomic_DNA"/>
</dbReference>
<evidence type="ECO:0008006" key="3">
    <source>
        <dbReference type="Google" id="ProtNLM"/>
    </source>
</evidence>
<organism evidence="1 2">
    <name type="scientific">Flavobacterium kingsejongi</name>
    <dbReference type="NCBI Taxonomy" id="1678728"/>
    <lineage>
        <taxon>Bacteria</taxon>
        <taxon>Pseudomonadati</taxon>
        <taxon>Bacteroidota</taxon>
        <taxon>Flavobacteriia</taxon>
        <taxon>Flavobacteriales</taxon>
        <taxon>Flavobacteriaceae</taxon>
        <taxon>Flavobacterium</taxon>
    </lineage>
</organism>
<evidence type="ECO:0000313" key="1">
    <source>
        <dbReference type="EMBL" id="AWG27361.1"/>
    </source>
</evidence>
<reference evidence="1 2" key="1">
    <citation type="submission" date="2017-04" db="EMBL/GenBank/DDBJ databases">
        <title>Complete genome sequence of Flavobacterium kingsejong AJ004.</title>
        <authorList>
            <person name="Lee P.C."/>
        </authorList>
    </citation>
    <scope>NUCLEOTIDE SEQUENCE [LARGE SCALE GENOMIC DNA]</scope>
    <source>
        <strain evidence="1 2">AJ004</strain>
    </source>
</reference>
<name>A0A2S1LUM3_9FLAO</name>
<dbReference type="Proteomes" id="UP000244677">
    <property type="component" value="Chromosome"/>
</dbReference>
<evidence type="ECO:0000313" key="2">
    <source>
        <dbReference type="Proteomes" id="UP000244677"/>
    </source>
</evidence>